<dbReference type="AlphaFoldDB" id="A0AAW1TES6"/>
<dbReference type="PANTHER" id="PTHR33091:SF29">
    <property type="entry name" value="SUBTILISIN INHIBITOR 1"/>
    <property type="match status" value="1"/>
</dbReference>
<protein>
    <submittedName>
        <fullName evidence="4">Uncharacterized protein</fullName>
    </submittedName>
</protein>
<dbReference type="GO" id="GO:0004867">
    <property type="term" value="F:serine-type endopeptidase inhibitor activity"/>
    <property type="evidence" value="ECO:0007669"/>
    <property type="project" value="UniProtKB-KW"/>
</dbReference>
<evidence type="ECO:0000313" key="5">
    <source>
        <dbReference type="Proteomes" id="UP001485043"/>
    </source>
</evidence>
<organism evidence="4 5">
    <name type="scientific">Apatococcus fuscideae</name>
    <dbReference type="NCBI Taxonomy" id="2026836"/>
    <lineage>
        <taxon>Eukaryota</taxon>
        <taxon>Viridiplantae</taxon>
        <taxon>Chlorophyta</taxon>
        <taxon>core chlorophytes</taxon>
        <taxon>Trebouxiophyceae</taxon>
        <taxon>Chlorellales</taxon>
        <taxon>Chlorellaceae</taxon>
        <taxon>Apatococcus</taxon>
    </lineage>
</organism>
<name>A0AAW1TES6_9CHLO</name>
<dbReference type="InterPro" id="IPR000864">
    <property type="entry name" value="Prot_inh_pot1"/>
</dbReference>
<comment type="caution">
    <text evidence="4">The sequence shown here is derived from an EMBL/GenBank/DDBJ whole genome shotgun (WGS) entry which is preliminary data.</text>
</comment>
<sequence>MRLPERFWKKAATWSLVALALLLCALVAIQTTTSTSIFSYITRAEMQHVPPTVHEWPHLKGVDANEAKNFIEDHHRTLNVLLVPEGSATTKDFRPDRVRIFYDKDSNLVVTVPQIG</sequence>
<comment type="similarity">
    <text evidence="1">Belongs to the protease inhibitor I13 (potato type I serine protease inhibitor) family.</text>
</comment>
<dbReference type="PANTHER" id="PTHR33091">
    <property type="entry name" value="PROTEIN, PUTATIVE, EXPRESSED-RELATED"/>
    <property type="match status" value="1"/>
</dbReference>
<reference evidence="4 5" key="1">
    <citation type="journal article" date="2024" name="Nat. Commun.">
        <title>Phylogenomics reveals the evolutionary origins of lichenization in chlorophyte algae.</title>
        <authorList>
            <person name="Puginier C."/>
            <person name="Libourel C."/>
            <person name="Otte J."/>
            <person name="Skaloud P."/>
            <person name="Haon M."/>
            <person name="Grisel S."/>
            <person name="Petersen M."/>
            <person name="Berrin J.G."/>
            <person name="Delaux P.M."/>
            <person name="Dal Grande F."/>
            <person name="Keller J."/>
        </authorList>
    </citation>
    <scope>NUCLEOTIDE SEQUENCE [LARGE SCALE GENOMIC DNA]</scope>
    <source>
        <strain evidence="4 5">SAG 2523</strain>
    </source>
</reference>
<evidence type="ECO:0000256" key="3">
    <source>
        <dbReference type="ARBA" id="ARBA00022900"/>
    </source>
</evidence>
<dbReference type="PRINTS" id="PR00292">
    <property type="entry name" value="POTATOINHBTR"/>
</dbReference>
<evidence type="ECO:0000313" key="4">
    <source>
        <dbReference type="EMBL" id="KAK9867345.1"/>
    </source>
</evidence>
<dbReference type="EMBL" id="JALJOV010000093">
    <property type="protein sequence ID" value="KAK9867345.1"/>
    <property type="molecule type" value="Genomic_DNA"/>
</dbReference>
<dbReference type="SUPFAM" id="SSF54654">
    <property type="entry name" value="CI-2 family of serine protease inhibitors"/>
    <property type="match status" value="1"/>
</dbReference>
<evidence type="ECO:0000256" key="2">
    <source>
        <dbReference type="ARBA" id="ARBA00022690"/>
    </source>
</evidence>
<dbReference type="Pfam" id="PF00280">
    <property type="entry name" value="potato_inhibit"/>
    <property type="match status" value="1"/>
</dbReference>
<proteinExistence type="inferred from homology"/>
<dbReference type="Proteomes" id="UP001485043">
    <property type="component" value="Unassembled WGS sequence"/>
</dbReference>
<evidence type="ECO:0000256" key="1">
    <source>
        <dbReference type="ARBA" id="ARBA00008210"/>
    </source>
</evidence>
<dbReference type="GO" id="GO:0009611">
    <property type="term" value="P:response to wounding"/>
    <property type="evidence" value="ECO:0007669"/>
    <property type="project" value="InterPro"/>
</dbReference>
<gene>
    <name evidence="4" type="ORF">WJX84_006723</name>
</gene>
<keyword evidence="5" id="KW-1185">Reference proteome</keyword>
<dbReference type="InterPro" id="IPR036354">
    <property type="entry name" value="Prot_inh_pot1_sf"/>
</dbReference>
<accession>A0AAW1TES6</accession>
<dbReference type="Gene3D" id="3.30.10.10">
    <property type="entry name" value="Trypsin Inhibitor V, subunit A"/>
    <property type="match status" value="1"/>
</dbReference>
<keyword evidence="3" id="KW-0722">Serine protease inhibitor</keyword>
<keyword evidence="2" id="KW-0646">Protease inhibitor</keyword>